<evidence type="ECO:0000256" key="1">
    <source>
        <dbReference type="SAM" id="MobiDB-lite"/>
    </source>
</evidence>
<dbReference type="Proteomes" id="UP000029227">
    <property type="component" value="Unassembled WGS sequence"/>
</dbReference>
<dbReference type="PANTHER" id="PTHR30441:SF4">
    <property type="entry name" value="PROTEIN ASMA"/>
    <property type="match status" value="1"/>
</dbReference>
<dbReference type="InterPro" id="IPR052894">
    <property type="entry name" value="AsmA-related"/>
</dbReference>
<dbReference type="eggNOG" id="COG2982">
    <property type="taxonomic scope" value="Bacteria"/>
</dbReference>
<feature type="region of interest" description="Disordered" evidence="1">
    <location>
        <begin position="394"/>
        <end position="421"/>
    </location>
</feature>
<feature type="region of interest" description="Disordered" evidence="1">
    <location>
        <begin position="125"/>
        <end position="160"/>
    </location>
</feature>
<dbReference type="AlphaFoldDB" id="A0A090QRJ8"/>
<dbReference type="Pfam" id="PF05170">
    <property type="entry name" value="AsmA"/>
    <property type="match status" value="1"/>
</dbReference>
<evidence type="ECO:0000259" key="2">
    <source>
        <dbReference type="Pfam" id="PF05170"/>
    </source>
</evidence>
<dbReference type="EMBL" id="BBMN01000005">
    <property type="protein sequence ID" value="GAL04888.1"/>
    <property type="molecule type" value="Genomic_DNA"/>
</dbReference>
<sequence>MKKILFALLAIVVVIVIGVAALLTLVDPNQFKPLIAEQVKKNTGRELVIEGDIQWRFFPTIGFDIGQTAFRNPTGFAEPNLVQFDSAALSVSVMPLFSQQLEIGNVSLQGGHVFIQTLPNGTSNLDGIGKQADTAEPKTATEPTATESTATESQPAGDKKPWTLTLQGIEIVDASAMVRDDQKGTQMAISALNFSLSRFAPGEWTSATFDVTGKNNGLSFSANGETELLIAKGLDSAQVKALSLNASAQDAKNKIESVNVSVDHFQLGEWANITFSAKGQVPDLTFDATGQTRLQLDQAMNTLSLEGLSLDTDLKGKVLPRPEMALKVAADAQYVMDKQQATLSQVAVNLDELAVTGNASFKAADIPVIRFDLTSDKIDVDAFLGQATAEATATPAADKSAGNAPAKPVADKNAADKNKEPDLSALKTLDVAGKVKVGQFKAGNAKLSDVVMDVQIKRGVLRLNTFDAKLYQGTIHATAQIDANPALPTYLVNKSIKGVQVQPLLKDVAKTDVLAGQGDITVNARGKGLSEMRLRENIAGTIAIHFADGAIYGVNIPEMIREARATLKGKKAEYVKEEKKTDFSAMKATFTLGNGIASTNDLAIESPLLRIAGNGDTNLVSEAIDFTINTSVVATTKGQGGKDVDHVADLTVPIDVKGNWTQPSFSLNVAKLLKQNNELEKKAKKEVERGLEKLLGDKAKDEDIKNAADKLLKGLFN</sequence>
<evidence type="ECO:0000313" key="4">
    <source>
        <dbReference type="Proteomes" id="UP000029227"/>
    </source>
</evidence>
<name>A0A090QRJ8_9GAMM</name>
<feature type="domain" description="AsmA" evidence="2">
    <location>
        <begin position="2"/>
        <end position="602"/>
    </location>
</feature>
<dbReference type="GO" id="GO:0090313">
    <property type="term" value="P:regulation of protein targeting to membrane"/>
    <property type="evidence" value="ECO:0007669"/>
    <property type="project" value="TreeGrafter"/>
</dbReference>
<reference evidence="3 4" key="1">
    <citation type="journal article" date="2014" name="Genome Announc.">
        <title>Draft Genome Sequences of Two Vibrionaceae Species, Vibrio ponticus C121 and Photobacterium aphoticum C119, Isolated as Coral Reef Microbiota.</title>
        <authorList>
            <person name="Al-saari N."/>
            <person name="Meirelles P.M."/>
            <person name="Mino S."/>
            <person name="Suda W."/>
            <person name="Oshima K."/>
            <person name="Hattori M."/>
            <person name="Ohkuma M."/>
            <person name="Thompson F.L."/>
            <person name="Gomez-Gil B."/>
            <person name="Sawabe T."/>
            <person name="Sawabe T."/>
        </authorList>
    </citation>
    <scope>NUCLEOTIDE SEQUENCE [LARGE SCALE GENOMIC DNA]</scope>
    <source>
        <strain evidence="3 4">JCM 19237</strain>
    </source>
</reference>
<protein>
    <submittedName>
        <fullName evidence="3">A/G-specific adenine glycosylase</fullName>
    </submittedName>
</protein>
<dbReference type="STRING" id="754436.JCM19237_4254"/>
<gene>
    <name evidence="3" type="ORF">JCM19237_4254</name>
</gene>
<feature type="compositionally biased region" description="Low complexity" evidence="1">
    <location>
        <begin position="137"/>
        <end position="153"/>
    </location>
</feature>
<organism evidence="3 4">
    <name type="scientific">Photobacterium aphoticum</name>
    <dbReference type="NCBI Taxonomy" id="754436"/>
    <lineage>
        <taxon>Bacteria</taxon>
        <taxon>Pseudomonadati</taxon>
        <taxon>Pseudomonadota</taxon>
        <taxon>Gammaproteobacteria</taxon>
        <taxon>Vibrionales</taxon>
        <taxon>Vibrionaceae</taxon>
        <taxon>Photobacterium</taxon>
    </lineage>
</organism>
<dbReference type="PANTHER" id="PTHR30441">
    <property type="entry name" value="DUF748 DOMAIN-CONTAINING PROTEIN"/>
    <property type="match status" value="1"/>
</dbReference>
<evidence type="ECO:0000313" key="3">
    <source>
        <dbReference type="EMBL" id="GAL04888.1"/>
    </source>
</evidence>
<dbReference type="GO" id="GO:0005886">
    <property type="term" value="C:plasma membrane"/>
    <property type="evidence" value="ECO:0007669"/>
    <property type="project" value="TreeGrafter"/>
</dbReference>
<proteinExistence type="predicted"/>
<comment type="caution">
    <text evidence="3">The sequence shown here is derived from an EMBL/GenBank/DDBJ whole genome shotgun (WGS) entry which is preliminary data.</text>
</comment>
<feature type="compositionally biased region" description="Basic and acidic residues" evidence="1">
    <location>
        <begin position="409"/>
        <end position="421"/>
    </location>
</feature>
<accession>A0A090QRJ8</accession>
<dbReference type="InterPro" id="IPR007844">
    <property type="entry name" value="AsmA"/>
</dbReference>